<dbReference type="SUPFAM" id="SSF52743">
    <property type="entry name" value="Subtilisin-like"/>
    <property type="match status" value="1"/>
</dbReference>
<feature type="signal peptide" evidence="7">
    <location>
        <begin position="1"/>
        <end position="32"/>
    </location>
</feature>
<evidence type="ECO:0000259" key="8">
    <source>
        <dbReference type="Pfam" id="PF00082"/>
    </source>
</evidence>
<protein>
    <submittedName>
        <fullName evidence="9">Putative extracellular protein CSOL_048</fullName>
    </submittedName>
</protein>
<keyword evidence="7" id="KW-0732">Signal</keyword>
<feature type="active site" description="Charge relay system" evidence="5">
    <location>
        <position position="401"/>
    </location>
</feature>
<evidence type="ECO:0000313" key="9">
    <source>
        <dbReference type="EMBL" id="QOL01124.1"/>
    </source>
</evidence>
<dbReference type="EMBL" id="MT438877">
    <property type="protein sequence ID" value="QOL01124.1"/>
    <property type="molecule type" value="mRNA"/>
</dbReference>
<dbReference type="CDD" id="cd07473">
    <property type="entry name" value="Peptidases_S8_Subtilisin_like"/>
    <property type="match status" value="1"/>
</dbReference>
<dbReference type="Pfam" id="PF00082">
    <property type="entry name" value="Peptidase_S8"/>
    <property type="match status" value="1"/>
</dbReference>
<feature type="region of interest" description="Disordered" evidence="6">
    <location>
        <begin position="1140"/>
        <end position="1179"/>
    </location>
</feature>
<feature type="chain" id="PRO_5029916486" evidence="7">
    <location>
        <begin position="33"/>
        <end position="1290"/>
    </location>
</feature>
<name>A0A7L9QE48_9CHLO</name>
<feature type="compositionally biased region" description="Low complexity" evidence="6">
    <location>
        <begin position="1149"/>
        <end position="1165"/>
    </location>
</feature>
<dbReference type="PANTHER" id="PTHR43806:SF11">
    <property type="entry name" value="CEREVISIN-RELATED"/>
    <property type="match status" value="1"/>
</dbReference>
<evidence type="ECO:0000256" key="3">
    <source>
        <dbReference type="ARBA" id="ARBA00022801"/>
    </source>
</evidence>
<keyword evidence="3 5" id="KW-0378">Hydrolase</keyword>
<dbReference type="GO" id="GO:0004252">
    <property type="term" value="F:serine-type endopeptidase activity"/>
    <property type="evidence" value="ECO:0007669"/>
    <property type="project" value="UniProtKB-UniRule"/>
</dbReference>
<evidence type="ECO:0000256" key="6">
    <source>
        <dbReference type="SAM" id="MobiDB-lite"/>
    </source>
</evidence>
<keyword evidence="4 5" id="KW-0720">Serine protease</keyword>
<dbReference type="PANTHER" id="PTHR43806">
    <property type="entry name" value="PEPTIDASE S8"/>
    <property type="match status" value="1"/>
</dbReference>
<evidence type="ECO:0000256" key="2">
    <source>
        <dbReference type="ARBA" id="ARBA00022670"/>
    </source>
</evidence>
<feature type="region of interest" description="Disordered" evidence="6">
    <location>
        <begin position="1063"/>
        <end position="1086"/>
    </location>
</feature>
<feature type="domain" description="Peptidase S8/S53" evidence="8">
    <location>
        <begin position="177"/>
        <end position="451"/>
    </location>
</feature>
<dbReference type="InterPro" id="IPR050131">
    <property type="entry name" value="Peptidase_S8_subtilisin-like"/>
</dbReference>
<sequence>MRRSNVRLFTSNAWILFWAAVQLLCLDEGTLCTGNGAVLVQRPTRVLFKHREVQLGQHLSEHFTSDLSKKLRVLQRRLMQTSGSSDLQLQSLGSTNGFHMIDVPHGLSVSDVLKALQDHPGVEHAEVDKVLSAYSQPNDPDLPQQWAMYKLGLFTDSLPINGQSDMGAWNRSTGSAEVVVCVIDSGIDYTHPDLQGNVWVNTGEIPNNGIDDDKNGYIDDYHGFNFLSNSGDPMDNNYHGTHLSGMVGALCNNNIGVCGVNQAVKVMGCKFLDGSGNGYTSDAVRCLDYALQMGADITLNSYGGLYADSYALQSAIEAADQKGQLFVTAAGNDYGVDIDATPTYPAAYRNRNIMSVIATDQNDGLANYSNFGKNNADLAAPGSKILSTILNGQYGMHEGTSQSAGFVAGAAALLLAAHRAAGHNASGADMKDPLMRGVLRSSSLDQKCGAGGMLDIGRSMALVPPRLEQPTAEALAPAPVKVEAPLVAEAPSLGSGPIQVNRAKLVLGNYPPTPDDVAAKSLIADPPPSPPASKPKNVPSVVQYFSGGFPLQHSSLVFLPQIDGSFQTCLTTGVDEVPSNFSYGADISQQLLSSHAATIDLGGSEVQIGGLTVQQVEIRSDGTLWLAPQASNSEAVSAQSQSTSDDSAASSAVAAFQSVPQIGGLAIAGLSLKDGGQVSWYLRPDRLVVSFMYVASTQSFEKTTFQVEIFTRSGHYEAAGTVRMTWLDVGVQQGVVGMSLGSTAAPTEIDFQNQATCQVPAELWVDLAATQPVTLPAAPPGQAAATAQRNLYIANKGNTSLVVSLQAVPRSDSVLRPQMWLDPSTGYTAEFSGQAAAAGYAFSDGTESSAGSVTVTGSEGTPARYAQPLAAPLRIRAQMQRVRPCSNHFLALSIAGTPPTQPGEDGTLWFGMDCGQRTVRVPGQQDLGKGDSCIDFGSIGMTVEVGPSTVMVSLDGCSQLAGSHSLGSGPFHMYLGANCSFSDCPDGVTWERLEVESGLGVRIEAPEEMAAGPGAPSKILVMQAPGGASLGSLQDLLSLPPYPVAPASGAGLTPPLPIVLPVTPQRSSNSISGGGGQVSAASVGQQGRRRLLEGAAAGPKQPTAGSGGVMQALANAFRSTAAAAGATEAQSQLLAEAQGTVEGPGSGRGVSSSPAGRAAVAPAAGWMQQGGEGGGVEGKRTKLRMGLDLPGEDLAAVEFLDVGNSAQAVSPEGAPAGEGSQALGGSAEAAVTWVSLGNPIVVVPSYGRGTAQLTFSSAQLSAGAYQAELLIQSNDLNQPFQRLPLDLTVV</sequence>
<dbReference type="InterPro" id="IPR015500">
    <property type="entry name" value="Peptidase_S8_subtilisin-rel"/>
</dbReference>
<dbReference type="InterPro" id="IPR023827">
    <property type="entry name" value="Peptidase_S8_Asp-AS"/>
</dbReference>
<comment type="similarity">
    <text evidence="1 5">Belongs to the peptidase S8 family.</text>
</comment>
<dbReference type="PROSITE" id="PS00136">
    <property type="entry name" value="SUBTILASE_ASP"/>
    <property type="match status" value="1"/>
</dbReference>
<dbReference type="InterPro" id="IPR034204">
    <property type="entry name" value="PfSUB1-like_cat_dom"/>
</dbReference>
<organism evidence="9">
    <name type="scientific">Pseudococcomyxa simplex</name>
    <dbReference type="NCBI Taxonomy" id="464287"/>
    <lineage>
        <taxon>Eukaryota</taxon>
        <taxon>Viridiplantae</taxon>
        <taxon>Chlorophyta</taxon>
        <taxon>core chlorophytes</taxon>
        <taxon>Trebouxiophyceae</taxon>
        <taxon>Chlorellales</taxon>
        <taxon>Oocystaceae</taxon>
        <taxon>Pseudococcomyxa</taxon>
    </lineage>
</organism>
<evidence type="ECO:0000256" key="4">
    <source>
        <dbReference type="ARBA" id="ARBA00022825"/>
    </source>
</evidence>
<dbReference type="PROSITE" id="PS51892">
    <property type="entry name" value="SUBTILASE"/>
    <property type="match status" value="1"/>
</dbReference>
<evidence type="ECO:0000256" key="7">
    <source>
        <dbReference type="SAM" id="SignalP"/>
    </source>
</evidence>
<evidence type="ECO:0000256" key="5">
    <source>
        <dbReference type="PROSITE-ProRule" id="PRU01240"/>
    </source>
</evidence>
<feature type="active site" description="Charge relay system" evidence="5">
    <location>
        <position position="184"/>
    </location>
</feature>
<proteinExistence type="evidence at transcript level"/>
<evidence type="ECO:0000256" key="1">
    <source>
        <dbReference type="ARBA" id="ARBA00011073"/>
    </source>
</evidence>
<reference evidence="9" key="1">
    <citation type="journal article" date="2020" name="Microb. Ecol.">
        <title>The Under-explored Extracellular Proteome of Aero-Terrestrial Microalgae Provides Clues on Different Mechanisms of Desiccation Tolerance in Non-Model Organisms.</title>
        <authorList>
            <person name="Gonzalez-Hourcade M."/>
            <person name="Del Campo E.M."/>
            <person name="Casano L.M."/>
        </authorList>
    </citation>
    <scope>NUCLEOTIDE SEQUENCE</scope>
    <source>
        <strain evidence="9">SAG 216-12</strain>
    </source>
</reference>
<accession>A0A7L9QE48</accession>
<keyword evidence="2 5" id="KW-0645">Protease</keyword>
<dbReference type="PRINTS" id="PR00723">
    <property type="entry name" value="SUBTILISIN"/>
</dbReference>
<dbReference type="InterPro" id="IPR000209">
    <property type="entry name" value="Peptidase_S8/S53_dom"/>
</dbReference>
<dbReference type="InterPro" id="IPR036852">
    <property type="entry name" value="Peptidase_S8/S53_dom_sf"/>
</dbReference>
<dbReference type="GO" id="GO:0006508">
    <property type="term" value="P:proteolysis"/>
    <property type="evidence" value="ECO:0007669"/>
    <property type="project" value="UniProtKB-KW"/>
</dbReference>
<dbReference type="Gene3D" id="3.40.50.200">
    <property type="entry name" value="Peptidase S8/S53 domain"/>
    <property type="match status" value="1"/>
</dbReference>
<feature type="active site" description="Charge relay system" evidence="5">
    <location>
        <position position="239"/>
    </location>
</feature>